<protein>
    <submittedName>
        <fullName evidence="1">Uncharacterized protein</fullName>
    </submittedName>
</protein>
<evidence type="ECO:0000313" key="2">
    <source>
        <dbReference type="Proteomes" id="UP000824998"/>
    </source>
</evidence>
<dbReference type="EMBL" id="MU251383">
    <property type="protein sequence ID" value="KAG9237634.1"/>
    <property type="molecule type" value="Genomic_DNA"/>
</dbReference>
<name>A0A9P7YPK7_9HELO</name>
<keyword evidence="2" id="KW-1185">Reference proteome</keyword>
<dbReference type="Proteomes" id="UP000824998">
    <property type="component" value="Unassembled WGS sequence"/>
</dbReference>
<evidence type="ECO:0000313" key="1">
    <source>
        <dbReference type="EMBL" id="KAG9237634.1"/>
    </source>
</evidence>
<comment type="caution">
    <text evidence="1">The sequence shown here is derived from an EMBL/GenBank/DDBJ whole genome shotgun (WGS) entry which is preliminary data.</text>
</comment>
<gene>
    <name evidence="1" type="ORF">BJ875DRAFT_438291</name>
</gene>
<accession>A0A9P7YPK7</accession>
<reference evidence="1" key="1">
    <citation type="journal article" date="2021" name="IMA Fungus">
        <title>Genomic characterization of three marine fungi, including Emericellopsis atlantica sp. nov. with signatures of a generalist lifestyle and marine biomass degradation.</title>
        <authorList>
            <person name="Hagestad O.C."/>
            <person name="Hou L."/>
            <person name="Andersen J.H."/>
            <person name="Hansen E.H."/>
            <person name="Altermark B."/>
            <person name="Li C."/>
            <person name="Kuhnert E."/>
            <person name="Cox R.J."/>
            <person name="Crous P.W."/>
            <person name="Spatafora J.W."/>
            <person name="Lail K."/>
            <person name="Amirebrahimi M."/>
            <person name="Lipzen A."/>
            <person name="Pangilinan J."/>
            <person name="Andreopoulos W."/>
            <person name="Hayes R.D."/>
            <person name="Ng V."/>
            <person name="Grigoriev I.V."/>
            <person name="Jackson S.A."/>
            <person name="Sutton T.D.S."/>
            <person name="Dobson A.D.W."/>
            <person name="Rama T."/>
        </authorList>
    </citation>
    <scope>NUCLEOTIDE SEQUENCE</scope>
    <source>
        <strain evidence="1">TRa018bII</strain>
    </source>
</reference>
<organism evidence="1 2">
    <name type="scientific">Amylocarpus encephaloides</name>
    <dbReference type="NCBI Taxonomy" id="45428"/>
    <lineage>
        <taxon>Eukaryota</taxon>
        <taxon>Fungi</taxon>
        <taxon>Dikarya</taxon>
        <taxon>Ascomycota</taxon>
        <taxon>Pezizomycotina</taxon>
        <taxon>Leotiomycetes</taxon>
        <taxon>Helotiales</taxon>
        <taxon>Helotiales incertae sedis</taxon>
        <taxon>Amylocarpus</taxon>
    </lineage>
</organism>
<sequence>MPGQQFFTRNGAVSIDRLLESLGGISPEQLVQGVSVEVNVTEFNVNGFNEAQRRQEHHCECDSDESHDPLPNEINHVEHIPYEIYQIFKGTVAKKHIETAITKLDILIRQISLATRDPKWRSFTTEQQKAMEKSMYDYNNQKYNIWELDYILLEQFTFTYRKPEDSEEIIAKVEKINIEAEAALEKIKAHALICHPLRDSEKADPEFMADTVLLHYENMVQGYAADIAAQLTTSGAEDPEGYAYLLSLVNLDGVA</sequence>
<dbReference type="AlphaFoldDB" id="A0A9P7YPK7"/>
<proteinExistence type="predicted"/>